<dbReference type="Gene3D" id="2.40.420.20">
    <property type="match status" value="1"/>
</dbReference>
<evidence type="ECO:0000313" key="5">
    <source>
        <dbReference type="Proteomes" id="UP001501842"/>
    </source>
</evidence>
<dbReference type="PANTHER" id="PTHR30469">
    <property type="entry name" value="MULTIDRUG RESISTANCE PROTEIN MDTA"/>
    <property type="match status" value="1"/>
</dbReference>
<comment type="similarity">
    <text evidence="1">Belongs to the membrane fusion protein (MFP) (TC 8.A.1) family.</text>
</comment>
<dbReference type="Gene3D" id="2.40.50.100">
    <property type="match status" value="1"/>
</dbReference>
<feature type="signal peptide" evidence="2">
    <location>
        <begin position="1"/>
        <end position="26"/>
    </location>
</feature>
<dbReference type="PRINTS" id="PR01490">
    <property type="entry name" value="RTXTOXIND"/>
</dbReference>
<dbReference type="EMBL" id="BAAATZ010000003">
    <property type="protein sequence ID" value="GAA2720481.1"/>
    <property type="molecule type" value="Genomic_DNA"/>
</dbReference>
<reference evidence="4 5" key="1">
    <citation type="journal article" date="2019" name="Int. J. Syst. Evol. Microbiol.">
        <title>The Global Catalogue of Microorganisms (GCM) 10K type strain sequencing project: providing services to taxonomists for standard genome sequencing and annotation.</title>
        <authorList>
            <consortium name="The Broad Institute Genomics Platform"/>
            <consortium name="The Broad Institute Genome Sequencing Center for Infectious Disease"/>
            <person name="Wu L."/>
            <person name="Ma J."/>
        </authorList>
    </citation>
    <scope>NUCLEOTIDE SEQUENCE [LARGE SCALE GENOMIC DNA]</scope>
    <source>
        <strain evidence="4 5">JCM 8201</strain>
    </source>
</reference>
<gene>
    <name evidence="4" type="ORF">GCM10010439_08490</name>
</gene>
<organism evidence="4 5">
    <name type="scientific">Actinocorallia aurantiaca</name>
    <dbReference type="NCBI Taxonomy" id="46204"/>
    <lineage>
        <taxon>Bacteria</taxon>
        <taxon>Bacillati</taxon>
        <taxon>Actinomycetota</taxon>
        <taxon>Actinomycetes</taxon>
        <taxon>Streptosporangiales</taxon>
        <taxon>Thermomonosporaceae</taxon>
        <taxon>Actinocorallia</taxon>
    </lineage>
</organism>
<sequence length="445" mass="45314">MASLRFLPPVLSLALTAVLLSGCSGGGEEDRPRLGTVSRGSVAEVVEAPATLTARADVTLRSPADGTITRLPVRDGDRVRKGQVLARIDSPTAEEQLDQAREADRQAARGASMPSGLSLGSFRAQSDRIARRGFKKAREAARKIRDPKDRAKALAEIAKAEGDYATAAGAAQLAVTRLNTGLGSITSALSSLGASGRVQTRAAVKAAERTVDGLVLRAPFSGVVGLGGPAGGNGSSSALSGLMPSSLAGLTGGLSLPGASSDPSSIAVGVPVSSGAAVVTITDVSELRLTADIDESDILRVKRDGEADADFDALPEASYGAKVYSVGVTPSENSGGGVTYKVQLTLEDGTLPDGSKAPEPKPGMSAIVRLKVREVENALVVPTSAVVSSGRDSTVWVVENGEAVRRTVTLGAEGDASVEVLTGLKDGDRIVVGSADSVRQGQELG</sequence>
<dbReference type="RefSeq" id="WP_344448797.1">
    <property type="nucleotide sequence ID" value="NZ_BAAATZ010000003.1"/>
</dbReference>
<dbReference type="SUPFAM" id="SSF111369">
    <property type="entry name" value="HlyD-like secretion proteins"/>
    <property type="match status" value="1"/>
</dbReference>
<proteinExistence type="inferred from homology"/>
<comment type="caution">
    <text evidence="4">The sequence shown here is derived from an EMBL/GenBank/DDBJ whole genome shotgun (WGS) entry which is preliminary data.</text>
</comment>
<dbReference type="Gene3D" id="2.40.30.170">
    <property type="match status" value="1"/>
</dbReference>
<name>A0ABN3TXA2_9ACTN</name>
<dbReference type="InterPro" id="IPR006143">
    <property type="entry name" value="RND_pump_MFP"/>
</dbReference>
<dbReference type="Pfam" id="PF25989">
    <property type="entry name" value="YknX_C"/>
    <property type="match status" value="1"/>
</dbReference>
<dbReference type="Proteomes" id="UP001501842">
    <property type="component" value="Unassembled WGS sequence"/>
</dbReference>
<dbReference type="PROSITE" id="PS51257">
    <property type="entry name" value="PROKAR_LIPOPROTEIN"/>
    <property type="match status" value="1"/>
</dbReference>
<feature type="chain" id="PRO_5045311110" evidence="2">
    <location>
        <begin position="27"/>
        <end position="445"/>
    </location>
</feature>
<dbReference type="Gene3D" id="1.10.287.470">
    <property type="entry name" value="Helix hairpin bin"/>
    <property type="match status" value="1"/>
</dbReference>
<accession>A0ABN3TXA2</accession>
<feature type="domain" description="YknX-like C-terminal permuted SH3-like" evidence="3">
    <location>
        <begin position="378"/>
        <end position="443"/>
    </location>
</feature>
<keyword evidence="5" id="KW-1185">Reference proteome</keyword>
<evidence type="ECO:0000256" key="1">
    <source>
        <dbReference type="ARBA" id="ARBA00009477"/>
    </source>
</evidence>
<dbReference type="InterPro" id="IPR058637">
    <property type="entry name" value="YknX-like_C"/>
</dbReference>
<dbReference type="NCBIfam" id="TIGR01730">
    <property type="entry name" value="RND_mfp"/>
    <property type="match status" value="1"/>
</dbReference>
<protein>
    <submittedName>
        <fullName evidence="4">Efflux RND transporter periplasmic adaptor subunit</fullName>
    </submittedName>
</protein>
<evidence type="ECO:0000313" key="4">
    <source>
        <dbReference type="EMBL" id="GAA2720481.1"/>
    </source>
</evidence>
<evidence type="ECO:0000259" key="3">
    <source>
        <dbReference type="Pfam" id="PF25989"/>
    </source>
</evidence>
<keyword evidence="2" id="KW-0732">Signal</keyword>
<evidence type="ECO:0000256" key="2">
    <source>
        <dbReference type="SAM" id="SignalP"/>
    </source>
</evidence>